<name>A0A507B8I6_9PEZI</name>
<feature type="chain" id="PRO_5021429252" description="DUF7735 domain-containing protein" evidence="1">
    <location>
        <begin position="22"/>
        <end position="240"/>
    </location>
</feature>
<dbReference type="GeneID" id="41971589"/>
<organism evidence="3 4">
    <name type="scientific">Thyridium curvatum</name>
    <dbReference type="NCBI Taxonomy" id="1093900"/>
    <lineage>
        <taxon>Eukaryota</taxon>
        <taxon>Fungi</taxon>
        <taxon>Dikarya</taxon>
        <taxon>Ascomycota</taxon>
        <taxon>Pezizomycotina</taxon>
        <taxon>Sordariomycetes</taxon>
        <taxon>Sordariomycetidae</taxon>
        <taxon>Thyridiales</taxon>
        <taxon>Thyridiaceae</taxon>
        <taxon>Thyridium</taxon>
    </lineage>
</organism>
<keyword evidence="1" id="KW-0732">Signal</keyword>
<dbReference type="Proteomes" id="UP000319257">
    <property type="component" value="Unassembled WGS sequence"/>
</dbReference>
<dbReference type="RefSeq" id="XP_030997858.1">
    <property type="nucleotide sequence ID" value="XM_031138520.1"/>
</dbReference>
<feature type="signal peptide" evidence="1">
    <location>
        <begin position="1"/>
        <end position="21"/>
    </location>
</feature>
<accession>A0A507B8I6</accession>
<evidence type="ECO:0000259" key="2">
    <source>
        <dbReference type="Pfam" id="PF24870"/>
    </source>
</evidence>
<reference evidence="3 4" key="1">
    <citation type="submission" date="2019-06" db="EMBL/GenBank/DDBJ databases">
        <title>Draft genome sequence of the filamentous fungus Phialemoniopsis curvata isolated from diesel fuel.</title>
        <authorList>
            <person name="Varaljay V.A."/>
            <person name="Lyon W.J."/>
            <person name="Crouch A.L."/>
            <person name="Drake C.E."/>
            <person name="Hollomon J.M."/>
            <person name="Nadeau L.J."/>
            <person name="Nunn H.S."/>
            <person name="Stevenson B.S."/>
            <person name="Bojanowski C.L."/>
            <person name="Crookes-Goodson W.J."/>
        </authorList>
    </citation>
    <scope>NUCLEOTIDE SEQUENCE [LARGE SCALE GENOMIC DNA]</scope>
    <source>
        <strain evidence="3 4">D216</strain>
    </source>
</reference>
<sequence>MHIKVCLSGLAVFAAAPSVLARFLAGLPQETPPAHAMLEERQATVTQQPTASTLSPDPWECITENITQYFDPPKPSGSVLSEINSYGDKIIEPCMATATGLDQFYCTVSDPQSWCGFSTAAPQAVMSSYLAFVSQAVSFYTEKSSKMSILSTSCASAWARFDPAEREWVKIATAHASCYLANHSNAGSTTAVATASSNATSSSSTSTSSKAPATTNGAVARGLEAFAIVSTGLAVFVNAA</sequence>
<dbReference type="EMBL" id="SKBQ01000019">
    <property type="protein sequence ID" value="TPX16147.1"/>
    <property type="molecule type" value="Genomic_DNA"/>
</dbReference>
<dbReference type="InParanoid" id="A0A507B8I6"/>
<keyword evidence="4" id="KW-1185">Reference proteome</keyword>
<comment type="caution">
    <text evidence="3">The sequence shown here is derived from an EMBL/GenBank/DDBJ whole genome shotgun (WGS) entry which is preliminary data.</text>
</comment>
<evidence type="ECO:0000313" key="3">
    <source>
        <dbReference type="EMBL" id="TPX16147.1"/>
    </source>
</evidence>
<proteinExistence type="predicted"/>
<protein>
    <recommendedName>
        <fullName evidence="2">DUF7735 domain-containing protein</fullName>
    </recommendedName>
</protein>
<gene>
    <name evidence="3" type="ORF">E0L32_004142</name>
</gene>
<evidence type="ECO:0000256" key="1">
    <source>
        <dbReference type="SAM" id="SignalP"/>
    </source>
</evidence>
<dbReference type="InterPro" id="IPR056637">
    <property type="entry name" value="DUF7735"/>
</dbReference>
<dbReference type="OrthoDB" id="4940591at2759"/>
<evidence type="ECO:0000313" key="4">
    <source>
        <dbReference type="Proteomes" id="UP000319257"/>
    </source>
</evidence>
<dbReference type="Pfam" id="PF24870">
    <property type="entry name" value="DUF7735"/>
    <property type="match status" value="1"/>
</dbReference>
<feature type="domain" description="DUF7735" evidence="2">
    <location>
        <begin position="47"/>
        <end position="186"/>
    </location>
</feature>
<dbReference type="AlphaFoldDB" id="A0A507B8I6"/>